<organism evidence="2 3">
    <name type="scientific">Gymnopilus junonius</name>
    <name type="common">Spectacular rustgill mushroom</name>
    <name type="synonym">Gymnopilus spectabilis subsp. junonius</name>
    <dbReference type="NCBI Taxonomy" id="109634"/>
    <lineage>
        <taxon>Eukaryota</taxon>
        <taxon>Fungi</taxon>
        <taxon>Dikarya</taxon>
        <taxon>Basidiomycota</taxon>
        <taxon>Agaricomycotina</taxon>
        <taxon>Agaricomycetes</taxon>
        <taxon>Agaricomycetidae</taxon>
        <taxon>Agaricales</taxon>
        <taxon>Agaricineae</taxon>
        <taxon>Hymenogastraceae</taxon>
        <taxon>Gymnopilus</taxon>
    </lineage>
</organism>
<evidence type="ECO:0000256" key="1">
    <source>
        <dbReference type="SAM" id="MobiDB-lite"/>
    </source>
</evidence>
<sequence length="388" mass="42903">MLGLELLHHCGAGRYSGLPPYLEVPFRSLVTFIIVGQYEVILPTLNTLVLVHKYSKIAKFMGNCMGADPDNLYGEGSCIHSQEAHHRPFSLKLSWEQLHLIVESPEAITDLSSAQAYDILVEQCGLMVYAHTVLVLIPSLLVPDDIKAFWQYHHLIYQRLKTFVHNRLGNPDWITNFGVLPLDMSYEFPPVDPNSIPLTNEILAKAWALHAAELAREEANCLDASTPSQDPSPFHPVCAAKCKVIATLGEGSKVKKAKVIHNNTKAKTPALLLEAMESIHHHLPPKIHSQEVVPWITTKQASTWHAEVAGPVPFAFSADPPANTFSLIDNEAEETRGSGSEGTESTSSEDGSSDEDDPIQQFIKSGVEHQLTHQDPDAQDEEMETDED</sequence>
<reference evidence="2" key="1">
    <citation type="submission" date="2020-11" db="EMBL/GenBank/DDBJ databases">
        <authorList>
            <consortium name="DOE Joint Genome Institute"/>
            <person name="Ahrendt S."/>
            <person name="Riley R."/>
            <person name="Andreopoulos W."/>
            <person name="LaButti K."/>
            <person name="Pangilinan J."/>
            <person name="Ruiz-duenas F.J."/>
            <person name="Barrasa J.M."/>
            <person name="Sanchez-Garcia M."/>
            <person name="Camarero S."/>
            <person name="Miyauchi S."/>
            <person name="Serrano A."/>
            <person name="Linde D."/>
            <person name="Babiker R."/>
            <person name="Drula E."/>
            <person name="Ayuso-Fernandez I."/>
            <person name="Pacheco R."/>
            <person name="Padilla G."/>
            <person name="Ferreira P."/>
            <person name="Barriuso J."/>
            <person name="Kellner H."/>
            <person name="Castanera R."/>
            <person name="Alfaro M."/>
            <person name="Ramirez L."/>
            <person name="Pisabarro A.G."/>
            <person name="Kuo A."/>
            <person name="Tritt A."/>
            <person name="Lipzen A."/>
            <person name="He G."/>
            <person name="Yan M."/>
            <person name="Ng V."/>
            <person name="Cullen D."/>
            <person name="Martin F."/>
            <person name="Rosso M.-N."/>
            <person name="Henrissat B."/>
            <person name="Hibbett D."/>
            <person name="Martinez A.T."/>
            <person name="Grigoriev I.V."/>
        </authorList>
    </citation>
    <scope>NUCLEOTIDE SEQUENCE</scope>
    <source>
        <strain evidence="2">AH 44721</strain>
    </source>
</reference>
<feature type="compositionally biased region" description="Acidic residues" evidence="1">
    <location>
        <begin position="377"/>
        <end position="388"/>
    </location>
</feature>
<dbReference type="Proteomes" id="UP000724874">
    <property type="component" value="Unassembled WGS sequence"/>
</dbReference>
<name>A0A9P5NDR4_GYMJU</name>
<evidence type="ECO:0000313" key="3">
    <source>
        <dbReference type="Proteomes" id="UP000724874"/>
    </source>
</evidence>
<dbReference type="EMBL" id="JADNYJ010000123">
    <property type="protein sequence ID" value="KAF8882378.1"/>
    <property type="molecule type" value="Genomic_DNA"/>
</dbReference>
<feature type="region of interest" description="Disordered" evidence="1">
    <location>
        <begin position="332"/>
        <end position="388"/>
    </location>
</feature>
<accession>A0A9P5NDR4</accession>
<feature type="compositionally biased region" description="Basic and acidic residues" evidence="1">
    <location>
        <begin position="366"/>
        <end position="376"/>
    </location>
</feature>
<protein>
    <submittedName>
        <fullName evidence="2">Uncharacterized protein</fullName>
    </submittedName>
</protein>
<proteinExistence type="predicted"/>
<gene>
    <name evidence="2" type="ORF">CPB84DRAFT_1750918</name>
</gene>
<evidence type="ECO:0000313" key="2">
    <source>
        <dbReference type="EMBL" id="KAF8882378.1"/>
    </source>
</evidence>
<keyword evidence="3" id="KW-1185">Reference proteome</keyword>
<feature type="compositionally biased region" description="Low complexity" evidence="1">
    <location>
        <begin position="337"/>
        <end position="350"/>
    </location>
</feature>
<comment type="caution">
    <text evidence="2">The sequence shown here is derived from an EMBL/GenBank/DDBJ whole genome shotgun (WGS) entry which is preliminary data.</text>
</comment>
<dbReference type="AlphaFoldDB" id="A0A9P5NDR4"/>